<accession>A0ABQ8XK38</accession>
<evidence type="ECO:0000313" key="9">
    <source>
        <dbReference type="Proteomes" id="UP001150062"/>
    </source>
</evidence>
<organism evidence="8 9">
    <name type="scientific">Anaeramoeba flamelloides</name>
    <dbReference type="NCBI Taxonomy" id="1746091"/>
    <lineage>
        <taxon>Eukaryota</taxon>
        <taxon>Metamonada</taxon>
        <taxon>Anaeramoebidae</taxon>
        <taxon>Anaeramoeba</taxon>
    </lineage>
</organism>
<name>A0ABQ8XK38_9EUKA</name>
<dbReference type="InterPro" id="IPR053806">
    <property type="entry name" value="MTHFR_C"/>
</dbReference>
<keyword evidence="6" id="KW-0560">Oxidoreductase</keyword>
<dbReference type="PANTHER" id="PTHR45754">
    <property type="entry name" value="METHYLENETETRAHYDROFOLATE REDUCTASE"/>
    <property type="match status" value="1"/>
</dbReference>
<evidence type="ECO:0000313" key="8">
    <source>
        <dbReference type="EMBL" id="KAJ6232459.1"/>
    </source>
</evidence>
<evidence type="ECO:0000256" key="2">
    <source>
        <dbReference type="ARBA" id="ARBA00004777"/>
    </source>
</evidence>
<feature type="domain" description="MTHFR SAM-binding regulatory" evidence="7">
    <location>
        <begin position="296"/>
        <end position="590"/>
    </location>
</feature>
<dbReference type="Pfam" id="PF02219">
    <property type="entry name" value="MTHFR"/>
    <property type="match status" value="1"/>
</dbReference>
<keyword evidence="5" id="KW-0274">FAD</keyword>
<dbReference type="Gene3D" id="3.20.20.220">
    <property type="match status" value="1"/>
</dbReference>
<evidence type="ECO:0000256" key="1">
    <source>
        <dbReference type="ARBA" id="ARBA00001974"/>
    </source>
</evidence>
<evidence type="ECO:0000256" key="3">
    <source>
        <dbReference type="ARBA" id="ARBA00006743"/>
    </source>
</evidence>
<dbReference type="PANTHER" id="PTHR45754:SF3">
    <property type="entry name" value="METHYLENETETRAHYDROFOLATE REDUCTASE (NADPH)"/>
    <property type="match status" value="1"/>
</dbReference>
<proteinExistence type="inferred from homology"/>
<dbReference type="InterPro" id="IPR003171">
    <property type="entry name" value="Mehydrof_redctse-like"/>
</dbReference>
<comment type="pathway">
    <text evidence="2">One-carbon metabolism; tetrahydrofolate interconversion.</text>
</comment>
<protein>
    <submittedName>
        <fullName evidence="8">Methylenetetrahydrofolate reductase</fullName>
    </submittedName>
</protein>
<evidence type="ECO:0000256" key="5">
    <source>
        <dbReference type="ARBA" id="ARBA00022827"/>
    </source>
</evidence>
<comment type="similarity">
    <text evidence="3">Belongs to the methylenetetrahydrofolate reductase family.</text>
</comment>
<dbReference type="Proteomes" id="UP001150062">
    <property type="component" value="Unassembled WGS sequence"/>
</dbReference>
<comment type="cofactor">
    <cofactor evidence="1">
        <name>FAD</name>
        <dbReference type="ChEBI" id="CHEBI:57692"/>
    </cofactor>
</comment>
<dbReference type="Pfam" id="PF21895">
    <property type="entry name" value="MTHFR_C"/>
    <property type="match status" value="1"/>
</dbReference>
<dbReference type="InterPro" id="IPR029041">
    <property type="entry name" value="FAD-linked_oxidoreductase-like"/>
</dbReference>
<comment type="caution">
    <text evidence="8">The sequence shown here is derived from an EMBL/GenBank/DDBJ whole genome shotgun (WGS) entry which is preliminary data.</text>
</comment>
<sequence length="600" mass="70977">MKLLEILAEHQSRNQLLSQQEPFFSLEFVTPKNNIKRLLKSIELLSKIEPANIDFASTTTTTCEDQILISYETQMIRGCETVYQLSWPNKTKKQISDELDQTKKIGIQNIVIRKSILSKEETLQMELQNESEIIQFIRNLYGDYFCIIIEGDINLFKCEKDFLMLKKTVNFGADLLRTLPFFDIKRFLEYREKCRKYGINCPIIPMIFPIIDYVSITKVIEYNNIPIPEKMMKKMEKLKNEPEPFLEYGINFTIKICKTLFNKYRVRGFHFITLNQEEPIKQILQRLDLIQSSRIRRKLPWRKSTNPKRKDEIVRPIFWAHRPISYTLLTSHWERYPQYSWFQLDEEKPTYGELNDKILKEIHKCKTSINDLGVKLVSEKDIQHVFLKYIQGKIRSIPWKEERLDLENMMIQQKLERLVNYGLLIINSQPRINSISSEDLRVGFGGPGGYIFQKRYLEFFISPEIVEDLAGDLAKTSNLVYYAVNHDGSRVVTNNKKKHVTTITWGIFSGEIIQSTVVDPYTFHRAWRKEAFALWTSQWGDRYQEGSNSQKIIQNIHNTYFLMNIVDNDFIHSSSYTKTNVWSVLDNFFRNYKKKIESNN</sequence>
<gene>
    <name evidence="8" type="ORF">M0813_04982</name>
</gene>
<dbReference type="EMBL" id="JAOAOG010000292">
    <property type="protein sequence ID" value="KAJ6232459.1"/>
    <property type="molecule type" value="Genomic_DNA"/>
</dbReference>
<evidence type="ECO:0000259" key="7">
    <source>
        <dbReference type="Pfam" id="PF21895"/>
    </source>
</evidence>
<reference evidence="8" key="1">
    <citation type="submission" date="2022-08" db="EMBL/GenBank/DDBJ databases">
        <title>Novel sulfate-reducing endosymbionts in the free-living metamonad Anaeramoeba.</title>
        <authorList>
            <person name="Jerlstrom-Hultqvist J."/>
            <person name="Cepicka I."/>
            <person name="Gallot-Lavallee L."/>
            <person name="Salas-Leiva D."/>
            <person name="Curtis B.A."/>
            <person name="Zahonova K."/>
            <person name="Pipaliya S."/>
            <person name="Dacks J."/>
            <person name="Roger A.J."/>
        </authorList>
    </citation>
    <scope>NUCLEOTIDE SEQUENCE</scope>
    <source>
        <strain evidence="8">Schooner1</strain>
    </source>
</reference>
<dbReference type="SUPFAM" id="SSF51730">
    <property type="entry name" value="FAD-linked oxidoreductase"/>
    <property type="match status" value="1"/>
</dbReference>
<keyword evidence="4" id="KW-0285">Flavoprotein</keyword>
<evidence type="ECO:0000256" key="4">
    <source>
        <dbReference type="ARBA" id="ARBA00022630"/>
    </source>
</evidence>
<evidence type="ECO:0000256" key="6">
    <source>
        <dbReference type="ARBA" id="ARBA00023002"/>
    </source>
</evidence>
<keyword evidence="9" id="KW-1185">Reference proteome</keyword>